<evidence type="ECO:0000256" key="1">
    <source>
        <dbReference type="ARBA" id="ARBA00022741"/>
    </source>
</evidence>
<organism evidence="5 6">
    <name type="scientific">Xanthomarina gelatinilytica</name>
    <dbReference type="NCBI Taxonomy" id="1137281"/>
    <lineage>
        <taxon>Bacteria</taxon>
        <taxon>Pseudomonadati</taxon>
        <taxon>Bacteroidota</taxon>
        <taxon>Flavobacteriia</taxon>
        <taxon>Flavobacteriales</taxon>
        <taxon>Flavobacteriaceae</taxon>
        <taxon>Xanthomarina</taxon>
    </lineage>
</organism>
<dbReference type="GO" id="GO:0005524">
    <property type="term" value="F:ATP binding"/>
    <property type="evidence" value="ECO:0007669"/>
    <property type="project" value="UniProtKB-KW"/>
</dbReference>
<dbReference type="SUPFAM" id="SSF52540">
    <property type="entry name" value="P-loop containing nucleoside triphosphate hydrolases"/>
    <property type="match status" value="1"/>
</dbReference>
<protein>
    <recommendedName>
        <fullName evidence="4">Zeta toxin domain-containing protein</fullName>
    </recommendedName>
</protein>
<dbReference type="Gene3D" id="3.40.50.300">
    <property type="entry name" value="P-loop containing nucleotide triphosphate hydrolases"/>
    <property type="match status" value="1"/>
</dbReference>
<evidence type="ECO:0000256" key="3">
    <source>
        <dbReference type="SAM" id="Coils"/>
    </source>
</evidence>
<proteinExistence type="predicted"/>
<comment type="caution">
    <text evidence="5">The sequence shown here is derived from an EMBL/GenBank/DDBJ whole genome shotgun (WGS) entry which is preliminary data.</text>
</comment>
<dbReference type="AlphaFoldDB" id="A0A3D6BTU2"/>
<evidence type="ECO:0000313" key="5">
    <source>
        <dbReference type="EMBL" id="HCY81659.1"/>
    </source>
</evidence>
<dbReference type="Pfam" id="PF06414">
    <property type="entry name" value="Zeta_toxin"/>
    <property type="match status" value="1"/>
</dbReference>
<evidence type="ECO:0000259" key="4">
    <source>
        <dbReference type="Pfam" id="PF06414"/>
    </source>
</evidence>
<sequence length="156" mass="18404">MNKMKNEPPNLIIIMGGVCSGKTEFRKNKYLATEFNHIDAGEIFIELSENEDYEFPSHLEEKINQIGLEKLRVCIFQKKDIVIEIVGENFEAVKELLELAKKINYKTNVEFLKCEIEDALQRNENRDKNNISAYYCEPYHLNWFKKTSTEYLNQSR</sequence>
<dbReference type="GO" id="GO:0016301">
    <property type="term" value="F:kinase activity"/>
    <property type="evidence" value="ECO:0007669"/>
    <property type="project" value="InterPro"/>
</dbReference>
<dbReference type="InterPro" id="IPR027417">
    <property type="entry name" value="P-loop_NTPase"/>
</dbReference>
<keyword evidence="1" id="KW-0547">Nucleotide-binding</keyword>
<reference evidence="5 6" key="1">
    <citation type="journal article" date="2018" name="Nat. Biotechnol.">
        <title>A standardized bacterial taxonomy based on genome phylogeny substantially revises the tree of life.</title>
        <authorList>
            <person name="Parks D.H."/>
            <person name="Chuvochina M."/>
            <person name="Waite D.W."/>
            <person name="Rinke C."/>
            <person name="Skarshewski A."/>
            <person name="Chaumeil P.A."/>
            <person name="Hugenholtz P."/>
        </authorList>
    </citation>
    <scope>NUCLEOTIDE SEQUENCE [LARGE SCALE GENOMIC DNA]</scope>
    <source>
        <strain evidence="5">UBA10227</strain>
    </source>
</reference>
<evidence type="ECO:0000256" key="2">
    <source>
        <dbReference type="ARBA" id="ARBA00022840"/>
    </source>
</evidence>
<dbReference type="InterPro" id="IPR010488">
    <property type="entry name" value="Zeta_toxin_domain"/>
</dbReference>
<dbReference type="EMBL" id="DPRK01000137">
    <property type="protein sequence ID" value="HCY81659.1"/>
    <property type="molecule type" value="Genomic_DNA"/>
</dbReference>
<keyword evidence="3" id="KW-0175">Coiled coil</keyword>
<feature type="coiled-coil region" evidence="3">
    <location>
        <begin position="102"/>
        <end position="129"/>
    </location>
</feature>
<gene>
    <name evidence="5" type="ORF">DHV22_08675</name>
</gene>
<feature type="domain" description="Zeta toxin" evidence="4">
    <location>
        <begin position="5"/>
        <end position="130"/>
    </location>
</feature>
<evidence type="ECO:0000313" key="6">
    <source>
        <dbReference type="Proteomes" id="UP000263268"/>
    </source>
</evidence>
<dbReference type="Proteomes" id="UP000263268">
    <property type="component" value="Unassembled WGS sequence"/>
</dbReference>
<accession>A0A3D6BTU2</accession>
<keyword evidence="2" id="KW-0067">ATP-binding</keyword>
<name>A0A3D6BTU2_9FLAO</name>